<evidence type="ECO:0000256" key="3">
    <source>
        <dbReference type="SAM" id="MobiDB-lite"/>
    </source>
</evidence>
<dbReference type="Gene3D" id="1.10.10.750">
    <property type="entry name" value="Ypt/Rab-GAP domain of gyp1p, domain 1"/>
    <property type="match status" value="1"/>
</dbReference>
<dbReference type="Proteomes" id="UP001143981">
    <property type="component" value="Unassembled WGS sequence"/>
</dbReference>
<feature type="region of interest" description="Disordered" evidence="3">
    <location>
        <begin position="876"/>
        <end position="944"/>
    </location>
</feature>
<feature type="region of interest" description="Disordered" evidence="3">
    <location>
        <begin position="834"/>
        <end position="859"/>
    </location>
</feature>
<evidence type="ECO:0000313" key="5">
    <source>
        <dbReference type="EMBL" id="KAJ1734097.1"/>
    </source>
</evidence>
<dbReference type="AlphaFoldDB" id="A0A9W8CXG9"/>
<dbReference type="GO" id="GO:0031267">
    <property type="term" value="F:small GTPase binding"/>
    <property type="evidence" value="ECO:0007669"/>
    <property type="project" value="TreeGrafter"/>
</dbReference>
<evidence type="ECO:0000259" key="4">
    <source>
        <dbReference type="PROSITE" id="PS50086"/>
    </source>
</evidence>
<feature type="compositionally biased region" description="Low complexity" evidence="3">
    <location>
        <begin position="838"/>
        <end position="853"/>
    </location>
</feature>
<dbReference type="OrthoDB" id="159449at2759"/>
<sequence length="971" mass="104077">LSKFGTAGGSFPTPVTAGRLAPITTAPPAYDPKECGGRERRDSHFDDVALMLARAEVANDLLFSNPKRVVIEGGSLHADHDTLQSLADVTSPTAVRPPRLSTAMAAASPESNGSSRPELPMQAGAQAAAADDADAHAAVPGEAGATSAQGAPLVAAPGASRDSYKVYPDGDERALPEFILNCKTMAELDAATGAWEAALDELPDGDFWRAVVNDLDGLQQRAPLHLSAKIRAGVPSRVRGVVWQTLTQARSTYLQTVYTQLVKEYSPHERVIRRDLTRTFPRVPVFKSEGGEAQQRLFRILKAYSLYDAEVGYCQGLGFIIGPLIMSMGECEAFCVLVRLMETYDLRGMFTEDMAGLHLRLYQFQELATEIAPDVMRHLEAHGVLPAMYVPSWFLSLFAYTMPLSFVLRAMDVIMAERAPESIVRIGVALLQRNADKIMAQDDFESAMGVLNASLYDEGRARDRPGFVLQEAARLGAVVTAARMEALEVQYYREQGTEPRASQSASADTPPARRWVPTTNHAAAVKFLGWPWGRDATSTAAPSATLAPRRSTDAAGSAAAAGGRGRPGPTTPTTGRASSSGSGSSSSGTISPRVLELTQAQKEYSQQLREQMLWSLQTQADAPATVLGPTAPHDMASEVKQRRQELPDAQPLSPSPLPSSSSSSLQYSPPIPTGVPVHRRCSAVNDVSWQDEVLEPLRRQLHDARVTSETHRDTLAALQVDHEALRAELAVAKIERAGLAEENDQLRMRMRRAEAEAAKTHQAAGDAAEQQRQAETALVRARVELAEAEEERALLAHQLSNLRTFIANTNGSAAAPPPPPPLSMSMLLPDEREDGVVSRAAAADSSESASAQSPRPNRFSISSIASNWSALREAIVSPRQQPRRQLQEQLAPDTEDAPSPRRSSVTVLGATSPVPSSSSSSSSSPPAERASSSTRHSGAIPLAMLHRSKTLAVVPSTTAAAASRRGSADGV</sequence>
<dbReference type="FunFam" id="1.10.8.270:FF:000001">
    <property type="entry name" value="TBC1 domain family member 1"/>
    <property type="match status" value="1"/>
</dbReference>
<feature type="region of interest" description="Disordered" evidence="3">
    <location>
        <begin position="103"/>
        <end position="150"/>
    </location>
</feature>
<protein>
    <recommendedName>
        <fullName evidence="4">Rab-GAP TBC domain-containing protein</fullName>
    </recommendedName>
</protein>
<feature type="region of interest" description="Disordered" evidence="3">
    <location>
        <begin position="495"/>
        <end position="518"/>
    </location>
</feature>
<feature type="compositionally biased region" description="Basic and acidic residues" evidence="3">
    <location>
        <begin position="31"/>
        <end position="41"/>
    </location>
</feature>
<dbReference type="EMBL" id="JANBOI010000096">
    <property type="protein sequence ID" value="KAJ1734097.1"/>
    <property type="molecule type" value="Genomic_DNA"/>
</dbReference>
<dbReference type="Gene3D" id="1.10.8.270">
    <property type="entry name" value="putative rabgap domain of human tbc1 domain family member 14 like domains"/>
    <property type="match status" value="1"/>
</dbReference>
<keyword evidence="2" id="KW-0175">Coiled coil</keyword>
<evidence type="ECO:0000256" key="2">
    <source>
        <dbReference type="SAM" id="Coils"/>
    </source>
</evidence>
<dbReference type="Gene3D" id="1.10.472.80">
    <property type="entry name" value="Ypt/Rab-GAP domain of gyp1p, domain 3"/>
    <property type="match status" value="1"/>
</dbReference>
<dbReference type="InterPro" id="IPR035969">
    <property type="entry name" value="Rab-GAP_TBC_sf"/>
</dbReference>
<dbReference type="InterPro" id="IPR050302">
    <property type="entry name" value="Rab_GAP_TBC_domain"/>
</dbReference>
<feature type="compositionally biased region" description="Basic and acidic residues" evidence="3">
    <location>
        <begin position="635"/>
        <end position="646"/>
    </location>
</feature>
<accession>A0A9W8CXG9</accession>
<keyword evidence="6" id="KW-1185">Reference proteome</keyword>
<gene>
    <name evidence="5" type="ORF">LPJ61_001254</name>
</gene>
<dbReference type="SMART" id="SM00164">
    <property type="entry name" value="TBC"/>
    <property type="match status" value="1"/>
</dbReference>
<dbReference type="PROSITE" id="PS50086">
    <property type="entry name" value="TBC_RABGAP"/>
    <property type="match status" value="1"/>
</dbReference>
<reference evidence="5" key="1">
    <citation type="submission" date="2022-07" db="EMBL/GenBank/DDBJ databases">
        <title>Phylogenomic reconstructions and comparative analyses of Kickxellomycotina fungi.</title>
        <authorList>
            <person name="Reynolds N.K."/>
            <person name="Stajich J.E."/>
            <person name="Barry K."/>
            <person name="Grigoriev I.V."/>
            <person name="Crous P."/>
            <person name="Smith M.E."/>
        </authorList>
    </citation>
    <scope>NUCLEOTIDE SEQUENCE</scope>
    <source>
        <strain evidence="5">BCRC 34381</strain>
    </source>
</reference>
<dbReference type="PANTHER" id="PTHR47219">
    <property type="entry name" value="RAB GTPASE-ACTIVATING PROTEIN 1-LIKE"/>
    <property type="match status" value="1"/>
</dbReference>
<comment type="caution">
    <text evidence="5">The sequence shown here is derived from an EMBL/GenBank/DDBJ whole genome shotgun (WGS) entry which is preliminary data.</text>
</comment>
<feature type="compositionally biased region" description="Low complexity" evidence="3">
    <location>
        <begin position="658"/>
        <end position="668"/>
    </location>
</feature>
<feature type="non-terminal residue" evidence="5">
    <location>
        <position position="1"/>
    </location>
</feature>
<feature type="domain" description="Rab-GAP TBC" evidence="4">
    <location>
        <begin position="233"/>
        <end position="418"/>
    </location>
</feature>
<evidence type="ECO:0000256" key="1">
    <source>
        <dbReference type="ARBA" id="ARBA00022468"/>
    </source>
</evidence>
<feature type="coiled-coil region" evidence="2">
    <location>
        <begin position="715"/>
        <end position="798"/>
    </location>
</feature>
<proteinExistence type="predicted"/>
<evidence type="ECO:0000313" key="6">
    <source>
        <dbReference type="Proteomes" id="UP001143981"/>
    </source>
</evidence>
<dbReference type="PANTHER" id="PTHR47219:SF9">
    <property type="entry name" value="GTPASE ACTIVATING PROTEIN AND CENTROSOME-ASSOCIATED, ISOFORM B"/>
    <property type="match status" value="1"/>
</dbReference>
<organism evidence="5 6">
    <name type="scientific">Coemansia biformis</name>
    <dbReference type="NCBI Taxonomy" id="1286918"/>
    <lineage>
        <taxon>Eukaryota</taxon>
        <taxon>Fungi</taxon>
        <taxon>Fungi incertae sedis</taxon>
        <taxon>Zoopagomycota</taxon>
        <taxon>Kickxellomycotina</taxon>
        <taxon>Kickxellomycetes</taxon>
        <taxon>Kickxellales</taxon>
        <taxon>Kickxellaceae</taxon>
        <taxon>Coemansia</taxon>
    </lineage>
</organism>
<feature type="region of interest" description="Disordered" evidence="3">
    <location>
        <begin position="624"/>
        <end position="671"/>
    </location>
</feature>
<keyword evidence="1" id="KW-0343">GTPase activation</keyword>
<feature type="region of interest" description="Disordered" evidence="3">
    <location>
        <begin position="538"/>
        <end position="590"/>
    </location>
</feature>
<name>A0A9W8CXG9_9FUNG</name>
<dbReference type="GO" id="GO:0005096">
    <property type="term" value="F:GTPase activator activity"/>
    <property type="evidence" value="ECO:0007669"/>
    <property type="project" value="UniProtKB-KW"/>
</dbReference>
<feature type="compositionally biased region" description="Low complexity" evidence="3">
    <location>
        <begin position="878"/>
        <end position="890"/>
    </location>
</feature>
<feature type="compositionally biased region" description="Low complexity" evidence="3">
    <location>
        <begin position="912"/>
        <end position="933"/>
    </location>
</feature>
<feature type="region of interest" description="Disordered" evidence="3">
    <location>
        <begin position="1"/>
        <end position="41"/>
    </location>
</feature>
<dbReference type="SUPFAM" id="SSF47923">
    <property type="entry name" value="Ypt/Rab-GAP domain of gyp1p"/>
    <property type="match status" value="2"/>
</dbReference>
<dbReference type="Pfam" id="PF23436">
    <property type="entry name" value="RabGap-TBC_2"/>
    <property type="match status" value="1"/>
</dbReference>
<dbReference type="InterPro" id="IPR000195">
    <property type="entry name" value="Rab-GAP-TBC_dom"/>
</dbReference>